<dbReference type="PANTHER" id="PTHR34322:SF2">
    <property type="entry name" value="TRANSPOSASE IS200-LIKE DOMAIN-CONTAINING PROTEIN"/>
    <property type="match status" value="1"/>
</dbReference>
<dbReference type="InterPro" id="IPR036515">
    <property type="entry name" value="Transposase_17_sf"/>
</dbReference>
<dbReference type="AlphaFoldDB" id="A0A9X0R751"/>
<dbReference type="GO" id="GO:0006313">
    <property type="term" value="P:DNA transposition"/>
    <property type="evidence" value="ECO:0007669"/>
    <property type="project" value="InterPro"/>
</dbReference>
<sequence length="324" mass="37785">MEDTTLTTARQQLVSTDVTSYYHCVSRCVRRSFLCGKDTFTNRCYEHRREWIAQKIYSLTNVYCIDICAYVIMSNHYHLVVNINQNRSLQLTLHEVVERWSQVHKLPVLIQRWQNKQLTSLAEQTRCIELIEVWRERLSSLSWFMKELNYEIACKANREDNCTGHFWESRFKSQALLDEKALVAAMAYVDLNPIRAGIANTPERSEFTSIKARIDALNKNLVTAPCLHPFIGNPTNESREGIPFRLMDYLELVDWTARQYRDGKTSLSDKMPNILLRLSFNSRDWLKICTGLEKSRATAIGTRPQAVIAKVLLKKQRVQLYLLE</sequence>
<reference evidence="2" key="1">
    <citation type="submission" date="2020-08" db="EMBL/GenBank/DDBJ databases">
        <title>Genome Sequencing and Pan-Genome Analysis of Migratory bird Vibrio Strains, Inner Mongolia.</title>
        <authorList>
            <person name="Zheng L."/>
        </authorList>
    </citation>
    <scope>NUCLEOTIDE SEQUENCE</scope>
    <source>
        <strain evidence="2">M13F</strain>
    </source>
</reference>
<accession>A0A9X0R751</accession>
<evidence type="ECO:0000259" key="1">
    <source>
        <dbReference type="SMART" id="SM01321"/>
    </source>
</evidence>
<feature type="domain" description="Transposase IS200-like" evidence="1">
    <location>
        <begin position="18"/>
        <end position="192"/>
    </location>
</feature>
<dbReference type="PANTHER" id="PTHR34322">
    <property type="entry name" value="TRANSPOSASE, Y1_TNP DOMAIN-CONTAINING"/>
    <property type="match status" value="1"/>
</dbReference>
<evidence type="ECO:0000313" key="3">
    <source>
        <dbReference type="Proteomes" id="UP000615796"/>
    </source>
</evidence>
<keyword evidence="3" id="KW-1185">Reference proteome</keyword>
<dbReference type="InterPro" id="IPR002686">
    <property type="entry name" value="Transposase_17"/>
</dbReference>
<comment type="caution">
    <text evidence="2">The sequence shown here is derived from an EMBL/GenBank/DDBJ whole genome shotgun (WGS) entry which is preliminary data.</text>
</comment>
<dbReference type="GO" id="GO:0004803">
    <property type="term" value="F:transposase activity"/>
    <property type="evidence" value="ECO:0007669"/>
    <property type="project" value="InterPro"/>
</dbReference>
<dbReference type="SMART" id="SM01321">
    <property type="entry name" value="Y1_Tnp"/>
    <property type="match status" value="1"/>
</dbReference>
<proteinExistence type="predicted"/>
<dbReference type="Gene3D" id="3.30.70.1290">
    <property type="entry name" value="Transposase IS200-like"/>
    <property type="match status" value="1"/>
</dbReference>
<protein>
    <submittedName>
        <fullName evidence="2">Transposase</fullName>
    </submittedName>
</protein>
<dbReference type="RefSeq" id="WP_187025753.1">
    <property type="nucleotide sequence ID" value="NZ_JAEANS010000002.1"/>
</dbReference>
<organism evidence="2 3">
    <name type="scientific">Vibrio metschnikovii</name>
    <dbReference type="NCBI Taxonomy" id="28172"/>
    <lineage>
        <taxon>Bacteria</taxon>
        <taxon>Pseudomonadati</taxon>
        <taxon>Pseudomonadota</taxon>
        <taxon>Gammaproteobacteria</taxon>
        <taxon>Vibrionales</taxon>
        <taxon>Vibrionaceae</taxon>
        <taxon>Vibrio</taxon>
    </lineage>
</organism>
<dbReference type="Proteomes" id="UP000615796">
    <property type="component" value="Unassembled WGS sequence"/>
</dbReference>
<evidence type="ECO:0000313" key="2">
    <source>
        <dbReference type="EMBL" id="MBC5850794.1"/>
    </source>
</evidence>
<dbReference type="SUPFAM" id="SSF143422">
    <property type="entry name" value="Transposase IS200-like"/>
    <property type="match status" value="1"/>
</dbReference>
<gene>
    <name evidence="2" type="ORF">H8Q88_07435</name>
</gene>
<dbReference type="GO" id="GO:0003677">
    <property type="term" value="F:DNA binding"/>
    <property type="evidence" value="ECO:0007669"/>
    <property type="project" value="InterPro"/>
</dbReference>
<name>A0A9X0R751_VIBME</name>
<dbReference type="EMBL" id="JACRUP010000003">
    <property type="protein sequence ID" value="MBC5850794.1"/>
    <property type="molecule type" value="Genomic_DNA"/>
</dbReference>